<evidence type="ECO:0000256" key="3">
    <source>
        <dbReference type="ARBA" id="ARBA00022723"/>
    </source>
</evidence>
<evidence type="ECO:0000256" key="2">
    <source>
        <dbReference type="ARBA" id="ARBA00001946"/>
    </source>
</evidence>
<dbReference type="GO" id="GO:0016818">
    <property type="term" value="F:hydrolase activity, acting on acid anhydrides, in phosphorus-containing anhydrides"/>
    <property type="evidence" value="ECO:0007669"/>
    <property type="project" value="InterPro"/>
</dbReference>
<name>A0AAJ1FHK0_9HYPH</name>
<dbReference type="PROSITE" id="PS51462">
    <property type="entry name" value="NUDIX"/>
    <property type="match status" value="1"/>
</dbReference>
<dbReference type="SUPFAM" id="SSF55811">
    <property type="entry name" value="Nudix"/>
    <property type="match status" value="1"/>
</dbReference>
<comment type="caution">
    <text evidence="8">The sequence shown here is derived from an EMBL/GenBank/DDBJ whole genome shotgun (WGS) entry which is preliminary data.</text>
</comment>
<keyword evidence="4" id="KW-0378">Hydrolase</keyword>
<reference evidence="8" key="1">
    <citation type="submission" date="2022-06" db="EMBL/GenBank/DDBJ databases">
        <authorList>
            <person name="Sun Q."/>
        </authorList>
    </citation>
    <scope>NUCLEOTIDE SEQUENCE</scope>
    <source>
        <strain evidence="8">S101</strain>
    </source>
</reference>
<keyword evidence="3" id="KW-0479">Metal-binding</keyword>
<evidence type="ECO:0000313" key="8">
    <source>
        <dbReference type="EMBL" id="MCO5956046.1"/>
    </source>
</evidence>
<feature type="domain" description="Nudix hydrolase" evidence="7">
    <location>
        <begin position="20"/>
        <end position="205"/>
    </location>
</feature>
<comment type="cofactor">
    <cofactor evidence="2">
        <name>Mg(2+)</name>
        <dbReference type="ChEBI" id="CHEBI:18420"/>
    </cofactor>
</comment>
<comment type="cofactor">
    <cofactor evidence="1">
        <name>Mn(2+)</name>
        <dbReference type="ChEBI" id="CHEBI:29035"/>
    </cofactor>
</comment>
<protein>
    <submittedName>
        <fullName evidence="8">NUDIX domain-containing protein</fullName>
    </submittedName>
</protein>
<proteinExistence type="predicted"/>
<evidence type="ECO:0000256" key="1">
    <source>
        <dbReference type="ARBA" id="ARBA00001936"/>
    </source>
</evidence>
<dbReference type="CDD" id="cd18870">
    <property type="entry name" value="NUDIX_AcylCoAdiphos_Nudt19"/>
    <property type="match status" value="1"/>
</dbReference>
<dbReference type="Proteomes" id="UP001155380">
    <property type="component" value="Unassembled WGS sequence"/>
</dbReference>
<dbReference type="InterPro" id="IPR015797">
    <property type="entry name" value="NUDIX_hydrolase-like_dom_sf"/>
</dbReference>
<evidence type="ECO:0000313" key="9">
    <source>
        <dbReference type="Proteomes" id="UP001155380"/>
    </source>
</evidence>
<keyword evidence="5" id="KW-0460">Magnesium</keyword>
<evidence type="ECO:0000259" key="7">
    <source>
        <dbReference type="PROSITE" id="PS51462"/>
    </source>
</evidence>
<dbReference type="PANTHER" id="PTHR12318">
    <property type="entry name" value="TESTOSTERONE-REGULATED PROTEIN RP2"/>
    <property type="match status" value="1"/>
</dbReference>
<organism evidence="8 9">
    <name type="scientific">Ciceribacter sichuanensis</name>
    <dbReference type="NCBI Taxonomy" id="2949647"/>
    <lineage>
        <taxon>Bacteria</taxon>
        <taxon>Pseudomonadati</taxon>
        <taxon>Pseudomonadota</taxon>
        <taxon>Alphaproteobacteria</taxon>
        <taxon>Hyphomicrobiales</taxon>
        <taxon>Rhizobiaceae</taxon>
        <taxon>Ciceribacter</taxon>
    </lineage>
</organism>
<dbReference type="InterPro" id="IPR000086">
    <property type="entry name" value="NUDIX_hydrolase_dom"/>
</dbReference>
<evidence type="ECO:0000256" key="6">
    <source>
        <dbReference type="ARBA" id="ARBA00023211"/>
    </source>
</evidence>
<dbReference type="AlphaFoldDB" id="A0AAJ1FHK0"/>
<evidence type="ECO:0000256" key="4">
    <source>
        <dbReference type="ARBA" id="ARBA00022801"/>
    </source>
</evidence>
<dbReference type="EMBL" id="JAMXLX010000001">
    <property type="protein sequence ID" value="MCO5956046.1"/>
    <property type="molecule type" value="Genomic_DNA"/>
</dbReference>
<accession>A0AAJ1FHK0</accession>
<dbReference type="Gene3D" id="3.90.79.10">
    <property type="entry name" value="Nucleoside Triphosphate Pyrophosphohydrolase"/>
    <property type="match status" value="2"/>
</dbReference>
<keyword evidence="6" id="KW-0464">Manganese</keyword>
<gene>
    <name evidence="8" type="ORF">NBH21_04610</name>
</gene>
<dbReference type="GO" id="GO:0046872">
    <property type="term" value="F:metal ion binding"/>
    <property type="evidence" value="ECO:0007669"/>
    <property type="project" value="UniProtKB-KW"/>
</dbReference>
<dbReference type="RefSeq" id="WP_250912734.1">
    <property type="nucleotide sequence ID" value="NZ_JAMXLX010000001.1"/>
</dbReference>
<evidence type="ECO:0000256" key="5">
    <source>
        <dbReference type="ARBA" id="ARBA00022842"/>
    </source>
</evidence>
<dbReference type="InterPro" id="IPR039121">
    <property type="entry name" value="NUDT19"/>
</dbReference>
<sequence>MTSHPFEAQDKASASKAKLRPRDAASLILIDRAGSRPRVLVGKRGSKHAFMPDLYVFPGGRRDRQDRNLPFRRDLHPTVLARLTGGLDDPSLAGRCRALALAALRELDEETGLIIGTLETGGNQHSRFSADLGALRYVARAITPPGNVRRFDTRFFLTFCDETGVDPGAIRDSAELQDLQWLDMHDVSGLNMPAITRTILEDVRTQMKDDPSLPFGSDGPFYFSRRGRFFRDTI</sequence>
<dbReference type="PANTHER" id="PTHR12318:SF0">
    <property type="entry name" value="ACYL-COENZYME A DIPHOSPHATASE NUDT19"/>
    <property type="match status" value="1"/>
</dbReference>